<evidence type="ECO:0000256" key="14">
    <source>
        <dbReference type="SAM" id="MobiDB-lite"/>
    </source>
</evidence>
<keyword evidence="10" id="KW-1015">Disulfide bond</keyword>
<feature type="signal peptide" evidence="15">
    <location>
        <begin position="1"/>
        <end position="16"/>
    </location>
</feature>
<keyword evidence="7" id="KW-1133">Transmembrane helix</keyword>
<feature type="chain" id="PRO_5043332321" description="beta-galactoside alpha-(2,6)-sialyltransferase" evidence="15">
    <location>
        <begin position="17"/>
        <end position="588"/>
    </location>
</feature>
<keyword evidence="5" id="KW-0812">Transmembrane</keyword>
<evidence type="ECO:0000256" key="12">
    <source>
        <dbReference type="ARBA" id="ARBA00034249"/>
    </source>
</evidence>
<keyword evidence="8" id="KW-0333">Golgi apparatus</keyword>
<dbReference type="EC" id="2.4.3.1" evidence="13"/>
<dbReference type="InterPro" id="IPR001675">
    <property type="entry name" value="Glyco_trans_29"/>
</dbReference>
<keyword evidence="15" id="KW-0732">Signal</keyword>
<evidence type="ECO:0000313" key="17">
    <source>
        <dbReference type="Proteomes" id="UP001472866"/>
    </source>
</evidence>
<evidence type="ECO:0000256" key="4">
    <source>
        <dbReference type="ARBA" id="ARBA00022679"/>
    </source>
</evidence>
<evidence type="ECO:0000313" key="16">
    <source>
        <dbReference type="EMBL" id="WZN65026.1"/>
    </source>
</evidence>
<name>A0AAX4PGV6_9CHLO</name>
<dbReference type="PANTHER" id="PTHR46059">
    <property type="entry name" value="BETA-GALACTOSIDE ALPHA-2,6-SIALYLTRANSFERASE"/>
    <property type="match status" value="1"/>
</dbReference>
<evidence type="ECO:0000256" key="6">
    <source>
        <dbReference type="ARBA" id="ARBA00022968"/>
    </source>
</evidence>
<protein>
    <recommendedName>
        <fullName evidence="13">beta-galactoside alpha-(2,6)-sialyltransferase</fullName>
        <ecNumber evidence="13">2.4.3.1</ecNumber>
    </recommendedName>
</protein>
<evidence type="ECO:0000256" key="8">
    <source>
        <dbReference type="ARBA" id="ARBA00023034"/>
    </source>
</evidence>
<evidence type="ECO:0000256" key="5">
    <source>
        <dbReference type="ARBA" id="ARBA00022692"/>
    </source>
</evidence>
<dbReference type="GO" id="GO:0003835">
    <property type="term" value="F:beta-galactoside alpha-2,6-sialyltransferase activity"/>
    <property type="evidence" value="ECO:0007669"/>
    <property type="project" value="UniProtKB-EC"/>
</dbReference>
<evidence type="ECO:0000256" key="1">
    <source>
        <dbReference type="ARBA" id="ARBA00004447"/>
    </source>
</evidence>
<keyword evidence="11" id="KW-0325">Glycoprotein</keyword>
<dbReference type="EMBL" id="CP151511">
    <property type="protein sequence ID" value="WZN65026.1"/>
    <property type="molecule type" value="Genomic_DNA"/>
</dbReference>
<keyword evidence="3 16" id="KW-0328">Glycosyltransferase</keyword>
<dbReference type="InterPro" id="IPR038578">
    <property type="entry name" value="GT29-like_sf"/>
</dbReference>
<dbReference type="Pfam" id="PF00777">
    <property type="entry name" value="Glyco_transf_29"/>
    <property type="match status" value="1"/>
</dbReference>
<comment type="subcellular location">
    <subcellularLocation>
        <location evidence="1">Golgi apparatus</location>
        <location evidence="1">Golgi stack membrane</location>
        <topology evidence="1">Single-pass type II membrane protein</topology>
    </subcellularLocation>
</comment>
<evidence type="ECO:0000256" key="11">
    <source>
        <dbReference type="ARBA" id="ARBA00023180"/>
    </source>
</evidence>
<proteinExistence type="inferred from homology"/>
<evidence type="ECO:0000256" key="10">
    <source>
        <dbReference type="ARBA" id="ARBA00023157"/>
    </source>
</evidence>
<keyword evidence="9" id="KW-0472">Membrane</keyword>
<evidence type="ECO:0000256" key="15">
    <source>
        <dbReference type="SAM" id="SignalP"/>
    </source>
</evidence>
<keyword evidence="4" id="KW-0808">Transferase</keyword>
<dbReference type="Gene3D" id="3.90.1480.20">
    <property type="entry name" value="Glycosyl transferase family 29"/>
    <property type="match status" value="1"/>
</dbReference>
<keyword evidence="17" id="KW-1185">Reference proteome</keyword>
<comment type="catalytic activity">
    <reaction evidence="12">
        <text>a beta-D-galactoside + CMP-N-acetyl-beta-neuraminate = an N-acetyl-alpha-neuraminyl-(2-&gt;6)-beta-D-galactosyl derivative + CMP + H(+)</text>
        <dbReference type="Rhea" id="RHEA:52104"/>
        <dbReference type="ChEBI" id="CHEBI:15378"/>
        <dbReference type="ChEBI" id="CHEBI:28034"/>
        <dbReference type="ChEBI" id="CHEBI:57812"/>
        <dbReference type="ChEBI" id="CHEBI:60377"/>
        <dbReference type="ChEBI" id="CHEBI:136398"/>
        <dbReference type="EC" id="2.4.3.1"/>
    </reaction>
</comment>
<evidence type="ECO:0000256" key="9">
    <source>
        <dbReference type="ARBA" id="ARBA00023136"/>
    </source>
</evidence>
<dbReference type="AlphaFoldDB" id="A0AAX4PGV6"/>
<evidence type="ECO:0000256" key="13">
    <source>
        <dbReference type="ARBA" id="ARBA00034329"/>
    </source>
</evidence>
<feature type="region of interest" description="Disordered" evidence="14">
    <location>
        <begin position="473"/>
        <end position="501"/>
    </location>
</feature>
<keyword evidence="6" id="KW-0735">Signal-anchor</keyword>
<sequence length="588" mass="66559">MGNFSWLSALVGFMVAILFEEVFIRSGKHPVSIQVDPTVLKSIPLEPELELLLEVEYFRNQSLVQQSALRDSKKEHDRLTQKLDDLERDFNMVIAPQIFGSAQVAEGMTKKALSPECALNVRLAREKACMCELEACPVFYRGYDCTTGIEKVPDCLAPWKVPFNNSAAIPFTLSQNSLKEKYGKHVTPVLEFGYYPEKKDGNNALKVEKMRLPISNDIYKLLPSNEVISSNLYRSCALVGSSTQLMQQNLSKIIDNHDVVVRLNGAVVRGYEDHVGSKTHLRFVTSQWLGFREQATEKIIHLDHESADPLYGCDTQNECTHAASTMERYVQFLELKKRVHTHTIHPEVAAWLRTKQNRTYAGQELEVMGSTGFQAMILMLHVCEKVDVFGFTGSTTQKYFDDTRALQTQKELLVQWRQELYKANEEKNKYYTGRSLPARRLLSSDRVDRHVPAASIFMDEEAEDLGADAETTARALQRRHKKKGPPPKKTKAPKKPKVDPVEEVELESGHIPESMANGLITGNLVDLEYERKCQQDLVNKGIVTNYGIDIDMSFIEAEHKKIQNSLASRLDQVEEDMAKELDDGTAEG</sequence>
<evidence type="ECO:0000256" key="3">
    <source>
        <dbReference type="ARBA" id="ARBA00022676"/>
    </source>
</evidence>
<dbReference type="Proteomes" id="UP001472866">
    <property type="component" value="Chromosome 11"/>
</dbReference>
<dbReference type="PANTHER" id="PTHR46059:SF1">
    <property type="entry name" value="BETA-GALACTOSIDE ALPHA-2,6-SIALYLTRANSFERASE"/>
    <property type="match status" value="1"/>
</dbReference>
<gene>
    <name evidence="16" type="ORF">HKI87_11g65830</name>
</gene>
<organism evidence="16 17">
    <name type="scientific">Chloropicon roscoffensis</name>
    <dbReference type="NCBI Taxonomy" id="1461544"/>
    <lineage>
        <taxon>Eukaryota</taxon>
        <taxon>Viridiplantae</taxon>
        <taxon>Chlorophyta</taxon>
        <taxon>Chloropicophyceae</taxon>
        <taxon>Chloropicales</taxon>
        <taxon>Chloropicaceae</taxon>
        <taxon>Chloropicon</taxon>
    </lineage>
</organism>
<feature type="compositionally biased region" description="Basic residues" evidence="14">
    <location>
        <begin position="476"/>
        <end position="495"/>
    </location>
</feature>
<reference evidence="16 17" key="1">
    <citation type="submission" date="2024-03" db="EMBL/GenBank/DDBJ databases">
        <title>Complete genome sequence of the green alga Chloropicon roscoffensis RCC1871.</title>
        <authorList>
            <person name="Lemieux C."/>
            <person name="Pombert J.-F."/>
            <person name="Otis C."/>
            <person name="Turmel M."/>
        </authorList>
    </citation>
    <scope>NUCLEOTIDE SEQUENCE [LARGE SCALE GENOMIC DNA]</scope>
    <source>
        <strain evidence="16 17">RCC1871</strain>
    </source>
</reference>
<accession>A0AAX4PGV6</accession>
<comment type="similarity">
    <text evidence="2">Belongs to the glycosyltransferase 29 family.</text>
</comment>
<dbReference type="GO" id="GO:0032580">
    <property type="term" value="C:Golgi cisterna membrane"/>
    <property type="evidence" value="ECO:0007669"/>
    <property type="project" value="UniProtKB-SubCell"/>
</dbReference>
<evidence type="ECO:0000256" key="2">
    <source>
        <dbReference type="ARBA" id="ARBA00006003"/>
    </source>
</evidence>
<evidence type="ECO:0000256" key="7">
    <source>
        <dbReference type="ARBA" id="ARBA00022989"/>
    </source>
</evidence>